<evidence type="ECO:0000256" key="15">
    <source>
        <dbReference type="SAM" id="MobiDB-lite"/>
    </source>
</evidence>
<evidence type="ECO:0000256" key="16">
    <source>
        <dbReference type="SAM" id="Phobius"/>
    </source>
</evidence>
<dbReference type="Proteomes" id="UP000515154">
    <property type="component" value="Unplaced"/>
</dbReference>
<keyword evidence="12" id="KW-0449">Lipoprotein</keyword>
<dbReference type="PRINTS" id="PR00237">
    <property type="entry name" value="GPCRRHODOPSN"/>
</dbReference>
<evidence type="ECO:0000256" key="1">
    <source>
        <dbReference type="ARBA" id="ARBA00004651"/>
    </source>
</evidence>
<comment type="similarity">
    <text evidence="13">Belongs to the G-protein coupled receptor 1 family.</text>
</comment>
<dbReference type="AlphaFoldDB" id="A0A6P7TWA3"/>
<evidence type="ECO:0000256" key="10">
    <source>
        <dbReference type="ARBA" id="ARBA00023180"/>
    </source>
</evidence>
<feature type="domain" description="G-protein coupled receptors family 1 profile" evidence="17">
    <location>
        <begin position="17"/>
        <end position="306"/>
    </location>
</feature>
<evidence type="ECO:0000313" key="18">
    <source>
        <dbReference type="Proteomes" id="UP000515154"/>
    </source>
</evidence>
<keyword evidence="4 16" id="KW-1133">Transmembrane helix</keyword>
<keyword evidence="9 13" id="KW-0675">Receptor</keyword>
<evidence type="ECO:0000256" key="13">
    <source>
        <dbReference type="RuleBase" id="RU000688"/>
    </source>
</evidence>
<feature type="compositionally biased region" description="Basic residues" evidence="15">
    <location>
        <begin position="191"/>
        <end position="200"/>
    </location>
</feature>
<organism evidence="18 19">
    <name type="scientific">Octopus sinensis</name>
    <name type="common">East Asian common octopus</name>
    <dbReference type="NCBI Taxonomy" id="2607531"/>
    <lineage>
        <taxon>Eukaryota</taxon>
        <taxon>Metazoa</taxon>
        <taxon>Spiralia</taxon>
        <taxon>Lophotrochozoa</taxon>
        <taxon>Mollusca</taxon>
        <taxon>Cephalopoda</taxon>
        <taxon>Coleoidea</taxon>
        <taxon>Octopodiformes</taxon>
        <taxon>Octopoda</taxon>
        <taxon>Incirrata</taxon>
        <taxon>Octopodidae</taxon>
        <taxon>Octopus</taxon>
    </lineage>
</organism>
<comment type="subcellular location">
    <subcellularLocation>
        <location evidence="1">Cell membrane</location>
        <topology evidence="1">Multi-pass membrane protein</topology>
    </subcellularLocation>
</comment>
<feature type="compositionally biased region" description="Polar residues" evidence="15">
    <location>
        <begin position="456"/>
        <end position="469"/>
    </location>
</feature>
<proteinExistence type="inferred from homology"/>
<dbReference type="GO" id="GO:0008188">
    <property type="term" value="F:neuropeptide receptor activity"/>
    <property type="evidence" value="ECO:0007669"/>
    <property type="project" value="TreeGrafter"/>
</dbReference>
<evidence type="ECO:0000313" key="19">
    <source>
        <dbReference type="RefSeq" id="XP_029656028.2"/>
    </source>
</evidence>
<feature type="compositionally biased region" description="Low complexity" evidence="15">
    <location>
        <begin position="207"/>
        <end position="216"/>
    </location>
</feature>
<evidence type="ECO:0000256" key="8">
    <source>
        <dbReference type="ARBA" id="ARBA00023157"/>
    </source>
</evidence>
<evidence type="ECO:0000256" key="6">
    <source>
        <dbReference type="ARBA" id="ARBA00023136"/>
    </source>
</evidence>
<dbReference type="InterPro" id="IPR009126">
    <property type="entry name" value="Cholcskin_rcpt"/>
</dbReference>
<evidence type="ECO:0000256" key="9">
    <source>
        <dbReference type="ARBA" id="ARBA00023170"/>
    </source>
</evidence>
<feature type="transmembrane region" description="Helical" evidence="16">
    <location>
        <begin position="52"/>
        <end position="71"/>
    </location>
</feature>
<feature type="transmembrane region" description="Helical" evidence="16">
    <location>
        <begin position="12"/>
        <end position="31"/>
    </location>
</feature>
<name>A0A6P7TWA3_9MOLL</name>
<dbReference type="PANTHER" id="PTHR24238:SF75">
    <property type="entry name" value="CHOLECYSTOKININ-LIKE RECEPTOR AT 17D1-RELATED"/>
    <property type="match status" value="1"/>
</dbReference>
<gene>
    <name evidence="19" type="primary">LOC115229907</name>
</gene>
<evidence type="ECO:0000259" key="17">
    <source>
        <dbReference type="PROSITE" id="PS50262"/>
    </source>
</evidence>
<protein>
    <submittedName>
        <fullName evidence="19">Cholecystokinin receptor type A-like</fullName>
    </submittedName>
</protein>
<reference evidence="19" key="1">
    <citation type="submission" date="2025-08" db="UniProtKB">
        <authorList>
            <consortium name="RefSeq"/>
        </authorList>
    </citation>
    <scope>IDENTIFICATION</scope>
</reference>
<feature type="compositionally biased region" description="Acidic residues" evidence="15">
    <location>
        <begin position="430"/>
        <end position="454"/>
    </location>
</feature>
<keyword evidence="11 13" id="KW-0807">Transducer</keyword>
<dbReference type="InterPro" id="IPR017452">
    <property type="entry name" value="GPCR_Rhodpsn_7TM"/>
</dbReference>
<keyword evidence="10" id="KW-0325">Glycoprotein</keyword>
<dbReference type="GO" id="GO:0005886">
    <property type="term" value="C:plasma membrane"/>
    <property type="evidence" value="ECO:0007669"/>
    <property type="project" value="UniProtKB-SubCell"/>
</dbReference>
<keyword evidence="5 13" id="KW-0297">G-protein coupled receptor</keyword>
<evidence type="ECO:0000256" key="11">
    <source>
        <dbReference type="ARBA" id="ARBA00023224"/>
    </source>
</evidence>
<keyword evidence="7" id="KW-0564">Palmitate</keyword>
<dbReference type="Pfam" id="PF00001">
    <property type="entry name" value="7tm_1"/>
    <property type="match status" value="1"/>
</dbReference>
<feature type="compositionally biased region" description="Polar residues" evidence="15">
    <location>
        <begin position="412"/>
        <end position="429"/>
    </location>
</feature>
<dbReference type="Gene3D" id="1.20.1070.10">
    <property type="entry name" value="Rhodopsin 7-helix transmembrane proteins"/>
    <property type="match status" value="2"/>
</dbReference>
<dbReference type="PROSITE" id="PS00237">
    <property type="entry name" value="G_PROTEIN_RECEP_F1_1"/>
    <property type="match status" value="1"/>
</dbReference>
<evidence type="ECO:0000256" key="2">
    <source>
        <dbReference type="ARBA" id="ARBA00022475"/>
    </source>
</evidence>
<evidence type="ECO:0000256" key="4">
    <source>
        <dbReference type="ARBA" id="ARBA00022989"/>
    </source>
</evidence>
<feature type="transmembrane region" description="Helical" evidence="16">
    <location>
        <begin position="291"/>
        <end position="309"/>
    </location>
</feature>
<dbReference type="SUPFAM" id="SSF81321">
    <property type="entry name" value="Family A G protein-coupled receptor-like"/>
    <property type="match status" value="2"/>
</dbReference>
<feature type="non-terminal residue" evidence="19">
    <location>
        <position position="1"/>
    </location>
</feature>
<dbReference type="KEGG" id="osn:115229907"/>
<dbReference type="RefSeq" id="XP_029656028.2">
    <property type="nucleotide sequence ID" value="XM_029800168.2"/>
</dbReference>
<evidence type="ECO:0000256" key="3">
    <source>
        <dbReference type="ARBA" id="ARBA00022692"/>
    </source>
</evidence>
<feature type="coiled-coil region" evidence="14">
    <location>
        <begin position="342"/>
        <end position="397"/>
    </location>
</feature>
<evidence type="ECO:0000256" key="7">
    <source>
        <dbReference type="ARBA" id="ARBA00023139"/>
    </source>
</evidence>
<accession>A0A6P7TWA3</accession>
<evidence type="ECO:0000256" key="14">
    <source>
        <dbReference type="SAM" id="Coils"/>
    </source>
</evidence>
<dbReference type="PROSITE" id="PS50262">
    <property type="entry name" value="G_PROTEIN_RECEP_F1_2"/>
    <property type="match status" value="1"/>
</dbReference>
<keyword evidence="2" id="KW-1003">Cell membrane</keyword>
<feature type="transmembrane region" description="Helical" evidence="16">
    <location>
        <begin position="106"/>
        <end position="128"/>
    </location>
</feature>
<keyword evidence="3 13" id="KW-0812">Transmembrane</keyword>
<feature type="compositionally biased region" description="Basic and acidic residues" evidence="15">
    <location>
        <begin position="175"/>
        <end position="190"/>
    </location>
</feature>
<evidence type="ECO:0000256" key="5">
    <source>
        <dbReference type="ARBA" id="ARBA00023040"/>
    </source>
</evidence>
<keyword evidence="8" id="KW-1015">Disulfide bond</keyword>
<evidence type="ECO:0000256" key="12">
    <source>
        <dbReference type="ARBA" id="ARBA00023288"/>
    </source>
</evidence>
<dbReference type="InterPro" id="IPR000276">
    <property type="entry name" value="GPCR_Rhodpsn"/>
</dbReference>
<dbReference type="PRINTS" id="PR01822">
    <property type="entry name" value="CCYSTOKININR"/>
</dbReference>
<feature type="region of interest" description="Disordered" evidence="15">
    <location>
        <begin position="175"/>
        <end position="220"/>
    </location>
</feature>
<dbReference type="PANTHER" id="PTHR24238">
    <property type="entry name" value="G-PROTEIN COUPLED RECEPTOR"/>
    <property type="match status" value="1"/>
</dbReference>
<keyword evidence="18" id="KW-1185">Reference proteome</keyword>
<keyword evidence="14" id="KW-0175">Coiled coil</keyword>
<sequence>SSFSPFSHTHTHTHTGVSVSVSCFTLVAMSLERYFAICHPLYSRQWQTLSHAYKTIAACWLLAFAVVIPIATYTKLVSTWNGQIHFCREIWPTKLGSQLYTVFLDWILLIVPILIMSCSYGLIVRTLWLGIKMDEKIQKDAEKSKKKEKESTKMIVCNETTKINQGGDLKKHVKKYTENNPRHDGADRKQVSKRNPKRKCNQSVTPNHNSNLNSSSCLQHRKRRRLNVGGGVRQSNMGKSVTTKKRVIKMLCVIVLEFFVCWCPLFCVQTWKAFDPRGIRRHLTAVGMNSIYLLAYLSSCCNPITYCFMNESFRKAFLATFHCVTKRLPGSKERQRHRHQQLQLLQLEMQDRQQQQQQQQQEKDQQLQQQKQKQQQQQEYQEQQQQQEQQQRHLLQQQHCHLEKQQQDVESEVSSDTTKFEPENTSTEADTIEIFDNDDDDDDDDYDDDDDDDVITYSSDSETFSKQSH</sequence>
<keyword evidence="6 16" id="KW-0472">Membrane</keyword>
<feature type="region of interest" description="Disordered" evidence="15">
    <location>
        <begin position="400"/>
        <end position="469"/>
    </location>
</feature>
<feature type="transmembrane region" description="Helical" evidence="16">
    <location>
        <begin position="247"/>
        <end position="271"/>
    </location>
</feature>